<dbReference type="PROSITE" id="PS51462">
    <property type="entry name" value="NUDIX"/>
    <property type="match status" value="1"/>
</dbReference>
<dbReference type="eggNOG" id="arCOG01078">
    <property type="taxonomic scope" value="Archaea"/>
</dbReference>
<comment type="caution">
    <text evidence="4">The sequence shown here is derived from an EMBL/GenBank/DDBJ whole genome shotgun (WGS) entry which is preliminary data.</text>
</comment>
<proteinExistence type="predicted"/>
<evidence type="ECO:0000256" key="1">
    <source>
        <dbReference type="ARBA" id="ARBA00001946"/>
    </source>
</evidence>
<keyword evidence="5" id="KW-1185">Reference proteome</keyword>
<dbReference type="PRINTS" id="PR00502">
    <property type="entry name" value="NUDIXFAMILY"/>
</dbReference>
<dbReference type="InterPro" id="IPR020084">
    <property type="entry name" value="NUDIX_hydrolase_CS"/>
</dbReference>
<comment type="cofactor">
    <cofactor evidence="1">
        <name>Mg(2+)</name>
        <dbReference type="ChEBI" id="CHEBI:18420"/>
    </cofactor>
</comment>
<dbReference type="InterPro" id="IPR015797">
    <property type="entry name" value="NUDIX_hydrolase-like_dom_sf"/>
</dbReference>
<name>M0CQP7_9EURY</name>
<dbReference type="EMBL" id="AOIU01000031">
    <property type="protein sequence ID" value="ELZ24214.1"/>
    <property type="molecule type" value="Genomic_DNA"/>
</dbReference>
<feature type="domain" description="Nudix hydrolase" evidence="3">
    <location>
        <begin position="5"/>
        <end position="130"/>
    </location>
</feature>
<dbReference type="InterPro" id="IPR020476">
    <property type="entry name" value="Nudix_hydrolase"/>
</dbReference>
<dbReference type="PANTHER" id="PTHR43046">
    <property type="entry name" value="GDP-MANNOSE MANNOSYL HYDROLASE"/>
    <property type="match status" value="1"/>
</dbReference>
<evidence type="ECO:0000313" key="4">
    <source>
        <dbReference type="EMBL" id="ELZ24214.1"/>
    </source>
</evidence>
<dbReference type="SUPFAM" id="SSF55811">
    <property type="entry name" value="Nudix"/>
    <property type="match status" value="1"/>
</dbReference>
<dbReference type="InterPro" id="IPR000086">
    <property type="entry name" value="NUDIX_hydrolase_dom"/>
</dbReference>
<dbReference type="AlphaFoldDB" id="M0CQP7"/>
<protein>
    <submittedName>
        <fullName evidence="4">ADP-ribose pyrophosphatase</fullName>
    </submittedName>
</protein>
<evidence type="ECO:0000259" key="3">
    <source>
        <dbReference type="PROSITE" id="PS51462"/>
    </source>
</evidence>
<dbReference type="GO" id="GO:0016787">
    <property type="term" value="F:hydrolase activity"/>
    <property type="evidence" value="ECO:0007669"/>
    <property type="project" value="UniProtKB-KW"/>
</dbReference>
<dbReference type="OrthoDB" id="25379at2157"/>
<evidence type="ECO:0000256" key="2">
    <source>
        <dbReference type="ARBA" id="ARBA00022801"/>
    </source>
</evidence>
<evidence type="ECO:0000313" key="5">
    <source>
        <dbReference type="Proteomes" id="UP000011626"/>
    </source>
</evidence>
<accession>M0CQP7</accession>
<reference evidence="4 5" key="1">
    <citation type="journal article" date="2014" name="PLoS Genet.">
        <title>Phylogenetically driven sequencing of extremely halophilic archaea reveals strategies for static and dynamic osmo-response.</title>
        <authorList>
            <person name="Becker E.A."/>
            <person name="Seitzer P.M."/>
            <person name="Tritt A."/>
            <person name="Larsen D."/>
            <person name="Krusor M."/>
            <person name="Yao A.I."/>
            <person name="Wu D."/>
            <person name="Madern D."/>
            <person name="Eisen J.A."/>
            <person name="Darling A.E."/>
            <person name="Facciotti M.T."/>
        </authorList>
    </citation>
    <scope>NUCLEOTIDE SEQUENCE [LARGE SCALE GENOMIC DNA]</scope>
    <source>
        <strain evidence="4 5">2-9-1</strain>
    </source>
</reference>
<organism evidence="4 5">
    <name type="scientific">Halosimplex carlsbadense 2-9-1</name>
    <dbReference type="NCBI Taxonomy" id="797114"/>
    <lineage>
        <taxon>Archaea</taxon>
        <taxon>Methanobacteriati</taxon>
        <taxon>Methanobacteriota</taxon>
        <taxon>Stenosarchaea group</taxon>
        <taxon>Halobacteria</taxon>
        <taxon>Halobacteriales</taxon>
        <taxon>Haloarculaceae</taxon>
        <taxon>Halosimplex</taxon>
    </lineage>
</organism>
<dbReference type="RefSeq" id="WP_006884318.1">
    <property type="nucleotide sequence ID" value="NZ_AOIU01000031.1"/>
</dbReference>
<dbReference type="PROSITE" id="PS00893">
    <property type="entry name" value="NUDIX_BOX"/>
    <property type="match status" value="1"/>
</dbReference>
<dbReference type="Pfam" id="PF00293">
    <property type="entry name" value="NUDIX"/>
    <property type="match status" value="1"/>
</dbReference>
<dbReference type="PANTHER" id="PTHR43046:SF14">
    <property type="entry name" value="MUTT_NUDIX FAMILY PROTEIN"/>
    <property type="match status" value="1"/>
</dbReference>
<keyword evidence="2" id="KW-0378">Hydrolase</keyword>
<dbReference type="Proteomes" id="UP000011626">
    <property type="component" value="Unassembled WGS sequence"/>
</dbReference>
<gene>
    <name evidence="4" type="ORF">C475_13232</name>
</gene>
<dbReference type="Gene3D" id="3.90.79.10">
    <property type="entry name" value="Nucleoside Triphosphate Pyrophosphohydrolase"/>
    <property type="match status" value="1"/>
</dbReference>
<dbReference type="PATRIC" id="fig|797114.5.peg.2688"/>
<sequence length="138" mass="15054">MDERLLRATASIRGAVCSPAGTTLTIRRASDGGWELPGGRIREGENVTDCLRRELAEEVGIDAAVGEPVHAYAWRNDDGDDRLAVYYHCSAAETDLVLSDEHTEAEWVSEAEARERLSAPQTTAVVRAARAERGDRMG</sequence>